<name>A0ABD0JAT7_9CAEN</name>
<feature type="compositionally biased region" description="Polar residues" evidence="1">
    <location>
        <begin position="1"/>
        <end position="10"/>
    </location>
</feature>
<feature type="region of interest" description="Disordered" evidence="1">
    <location>
        <begin position="1"/>
        <end position="58"/>
    </location>
</feature>
<evidence type="ECO:0000313" key="2">
    <source>
        <dbReference type="EMBL" id="KAK7468085.1"/>
    </source>
</evidence>
<organism evidence="2 3">
    <name type="scientific">Batillaria attramentaria</name>
    <dbReference type="NCBI Taxonomy" id="370345"/>
    <lineage>
        <taxon>Eukaryota</taxon>
        <taxon>Metazoa</taxon>
        <taxon>Spiralia</taxon>
        <taxon>Lophotrochozoa</taxon>
        <taxon>Mollusca</taxon>
        <taxon>Gastropoda</taxon>
        <taxon>Caenogastropoda</taxon>
        <taxon>Sorbeoconcha</taxon>
        <taxon>Cerithioidea</taxon>
        <taxon>Batillariidae</taxon>
        <taxon>Batillaria</taxon>
    </lineage>
</organism>
<reference evidence="2 3" key="1">
    <citation type="journal article" date="2023" name="Sci. Data">
        <title>Genome assembly of the Korean intertidal mud-creeper Batillaria attramentaria.</title>
        <authorList>
            <person name="Patra A.K."/>
            <person name="Ho P.T."/>
            <person name="Jun S."/>
            <person name="Lee S.J."/>
            <person name="Kim Y."/>
            <person name="Won Y.J."/>
        </authorList>
    </citation>
    <scope>NUCLEOTIDE SEQUENCE [LARGE SCALE GENOMIC DNA]</scope>
    <source>
        <strain evidence="2">Wonlab-2016</strain>
    </source>
</reference>
<gene>
    <name evidence="2" type="ORF">BaRGS_00036668</name>
</gene>
<accession>A0ABD0JAT7</accession>
<keyword evidence="3" id="KW-1185">Reference proteome</keyword>
<sequence>MSVCQQQNIHRSAVVPHGVPQIPGPGLLSLDPKQDHQRPIPEPEGTRRRTKKRPYHGTLPAATRKTRAVPLIMNCFRFSLQAVPQPRVWGRT</sequence>
<comment type="caution">
    <text evidence="2">The sequence shown here is derived from an EMBL/GenBank/DDBJ whole genome shotgun (WGS) entry which is preliminary data.</text>
</comment>
<dbReference type="EMBL" id="JACVVK020000523">
    <property type="protein sequence ID" value="KAK7468085.1"/>
    <property type="molecule type" value="Genomic_DNA"/>
</dbReference>
<feature type="compositionally biased region" description="Basic and acidic residues" evidence="1">
    <location>
        <begin position="32"/>
        <end position="47"/>
    </location>
</feature>
<protein>
    <submittedName>
        <fullName evidence="2">Uncharacterized protein</fullName>
    </submittedName>
</protein>
<evidence type="ECO:0000313" key="3">
    <source>
        <dbReference type="Proteomes" id="UP001519460"/>
    </source>
</evidence>
<evidence type="ECO:0000256" key="1">
    <source>
        <dbReference type="SAM" id="MobiDB-lite"/>
    </source>
</evidence>
<proteinExistence type="predicted"/>
<dbReference type="AlphaFoldDB" id="A0ABD0JAT7"/>
<dbReference type="Proteomes" id="UP001519460">
    <property type="component" value="Unassembled WGS sequence"/>
</dbReference>